<dbReference type="PANTHER" id="PTHR30328">
    <property type="entry name" value="TRANSCRIPTIONAL REPRESSOR"/>
    <property type="match status" value="1"/>
</dbReference>
<protein>
    <submittedName>
        <fullName evidence="4">TetR/AcrR family transcriptional regulator</fullName>
    </submittedName>
</protein>
<accession>A0A368LHE7</accession>
<feature type="DNA-binding region" description="H-T-H motif" evidence="2">
    <location>
        <begin position="35"/>
        <end position="54"/>
    </location>
</feature>
<dbReference type="EMBL" id="QPGL01000002">
    <property type="protein sequence ID" value="RCS70046.1"/>
    <property type="molecule type" value="Genomic_DNA"/>
</dbReference>
<dbReference type="Gene3D" id="1.10.357.10">
    <property type="entry name" value="Tetracycline Repressor, domain 2"/>
    <property type="match status" value="1"/>
</dbReference>
<evidence type="ECO:0000313" key="4">
    <source>
        <dbReference type="EMBL" id="RCS70046.1"/>
    </source>
</evidence>
<evidence type="ECO:0000259" key="3">
    <source>
        <dbReference type="PROSITE" id="PS50977"/>
    </source>
</evidence>
<keyword evidence="5" id="KW-1185">Reference proteome</keyword>
<dbReference type="PANTHER" id="PTHR30328:SF54">
    <property type="entry name" value="HTH-TYPE TRANSCRIPTIONAL REPRESSOR SCO4008"/>
    <property type="match status" value="1"/>
</dbReference>
<keyword evidence="1 2" id="KW-0238">DNA-binding</keyword>
<dbReference type="InterPro" id="IPR015292">
    <property type="entry name" value="Tscrpt_reg_YbiH_C"/>
</dbReference>
<dbReference type="GeneID" id="303189499"/>
<dbReference type="InterPro" id="IPR001647">
    <property type="entry name" value="HTH_TetR"/>
</dbReference>
<reference evidence="4 5" key="1">
    <citation type="journal article" date="2017" name="Elife">
        <title>Extensive horizontal gene transfer in cheese-associated bacteria.</title>
        <authorList>
            <person name="Bonham K.S."/>
            <person name="Wolfe B.E."/>
            <person name="Dutton R.J."/>
        </authorList>
    </citation>
    <scope>NUCLEOTIDE SEQUENCE [LARGE SCALE GENOMIC DNA]</scope>
    <source>
        <strain evidence="4 5">JB196</strain>
    </source>
</reference>
<dbReference type="AlphaFoldDB" id="A0A368LHE7"/>
<dbReference type="SUPFAM" id="SSF48498">
    <property type="entry name" value="Tetracyclin repressor-like, C-terminal domain"/>
    <property type="match status" value="1"/>
</dbReference>
<dbReference type="InterPro" id="IPR050109">
    <property type="entry name" value="HTH-type_TetR-like_transc_reg"/>
</dbReference>
<dbReference type="Proteomes" id="UP000252479">
    <property type="component" value="Unassembled WGS sequence"/>
</dbReference>
<name>A0A368LHE7_9VIBR</name>
<dbReference type="Pfam" id="PF09209">
    <property type="entry name" value="CecR_C"/>
    <property type="match status" value="1"/>
</dbReference>
<dbReference type="RefSeq" id="WP_086961314.1">
    <property type="nucleotide sequence ID" value="NZ_FUKS01000038.1"/>
</dbReference>
<sequence>MNRKVSSRTDGDMTRQKILTTSGLLFAANGFSETTNKSIAHAAQVDLASINYHFKNRNGLYQCVLSEAHRSIIRLEDLTAIHQLTITADEKLLKLMEIIYSHAFEEHRWQIQVLSREILSPTSNFATLLDNEVLPKIQLIKSILSEVSGIPIDSPTLLPCLISSMAPYLMLIVTGRNQLTPLQPLQKIPQHQLVNQLYTFVLAGLKAVGKQELYI</sequence>
<comment type="caution">
    <text evidence="4">The sequence shown here is derived from an EMBL/GenBank/DDBJ whole genome shotgun (WGS) entry which is preliminary data.</text>
</comment>
<feature type="domain" description="HTH tetR-type" evidence="3">
    <location>
        <begin position="12"/>
        <end position="72"/>
    </location>
</feature>
<organism evidence="4 5">
    <name type="scientific">Vibrio casei</name>
    <dbReference type="NCBI Taxonomy" id="673372"/>
    <lineage>
        <taxon>Bacteria</taxon>
        <taxon>Pseudomonadati</taxon>
        <taxon>Pseudomonadota</taxon>
        <taxon>Gammaproteobacteria</taxon>
        <taxon>Vibrionales</taxon>
        <taxon>Vibrionaceae</taxon>
        <taxon>Vibrio</taxon>
    </lineage>
</organism>
<dbReference type="SUPFAM" id="SSF46689">
    <property type="entry name" value="Homeodomain-like"/>
    <property type="match status" value="1"/>
</dbReference>
<proteinExistence type="predicted"/>
<dbReference type="Pfam" id="PF00440">
    <property type="entry name" value="TetR_N"/>
    <property type="match status" value="1"/>
</dbReference>
<evidence type="ECO:0000313" key="5">
    <source>
        <dbReference type="Proteomes" id="UP000252479"/>
    </source>
</evidence>
<dbReference type="PROSITE" id="PS50977">
    <property type="entry name" value="HTH_TETR_2"/>
    <property type="match status" value="1"/>
</dbReference>
<evidence type="ECO:0000256" key="2">
    <source>
        <dbReference type="PROSITE-ProRule" id="PRU00335"/>
    </source>
</evidence>
<dbReference type="InterPro" id="IPR036271">
    <property type="entry name" value="Tet_transcr_reg_TetR-rel_C_sf"/>
</dbReference>
<dbReference type="GO" id="GO:0003677">
    <property type="term" value="F:DNA binding"/>
    <property type="evidence" value="ECO:0007669"/>
    <property type="project" value="UniProtKB-UniRule"/>
</dbReference>
<evidence type="ECO:0000256" key="1">
    <source>
        <dbReference type="ARBA" id="ARBA00023125"/>
    </source>
</evidence>
<gene>
    <name evidence="4" type="ORF">CIK83_11255</name>
</gene>
<dbReference type="InterPro" id="IPR009057">
    <property type="entry name" value="Homeodomain-like_sf"/>
</dbReference>